<accession>A0AA39C357</accession>
<evidence type="ECO:0000313" key="2">
    <source>
        <dbReference type="Proteomes" id="UP001168990"/>
    </source>
</evidence>
<reference evidence="1" key="2">
    <citation type="submission" date="2023-03" db="EMBL/GenBank/DDBJ databases">
        <authorList>
            <person name="Inwood S.N."/>
            <person name="Skelly J.G."/>
            <person name="Guhlin J."/>
            <person name="Harrop T.W.R."/>
            <person name="Goldson S.G."/>
            <person name="Dearden P.K."/>
        </authorList>
    </citation>
    <scope>NUCLEOTIDE SEQUENCE</scope>
    <source>
        <strain evidence="1">Irish</strain>
        <tissue evidence="1">Whole body</tissue>
    </source>
</reference>
<protein>
    <submittedName>
        <fullName evidence="1">Uncharacterized protein</fullName>
    </submittedName>
</protein>
<keyword evidence="2" id="KW-1185">Reference proteome</keyword>
<evidence type="ECO:0000313" key="1">
    <source>
        <dbReference type="EMBL" id="KAK0157058.1"/>
    </source>
</evidence>
<dbReference type="AlphaFoldDB" id="A0AA39C357"/>
<name>A0AA39C357_9HYME</name>
<proteinExistence type="predicted"/>
<comment type="caution">
    <text evidence="1">The sequence shown here is derived from an EMBL/GenBank/DDBJ whole genome shotgun (WGS) entry which is preliminary data.</text>
</comment>
<dbReference type="EMBL" id="JAQQBS010001649">
    <property type="protein sequence ID" value="KAK0157058.1"/>
    <property type="molecule type" value="Genomic_DNA"/>
</dbReference>
<gene>
    <name evidence="1" type="ORF">PV328_011948</name>
</gene>
<dbReference type="Proteomes" id="UP001168990">
    <property type="component" value="Unassembled WGS sequence"/>
</dbReference>
<feature type="non-terminal residue" evidence="1">
    <location>
        <position position="184"/>
    </location>
</feature>
<sequence length="184" mass="21042">MVDDGGSPRADAKDHVITVTHKNFSPRGIKIRNSELQNAFFGKSIRPFLIEIQPVEKHGKISEIFASRKAELRDQSGGKTCEFESKTTQDLEIGLKDVFNSDCALYSRDISDDLQKIILSLELSQPKGPFPKNADKRSFSENHYYVLTKTNQKIERCYSKVNDAVYCEPCWLFADRHDPYFRSS</sequence>
<organism evidence="1 2">
    <name type="scientific">Microctonus aethiopoides</name>
    <dbReference type="NCBI Taxonomy" id="144406"/>
    <lineage>
        <taxon>Eukaryota</taxon>
        <taxon>Metazoa</taxon>
        <taxon>Ecdysozoa</taxon>
        <taxon>Arthropoda</taxon>
        <taxon>Hexapoda</taxon>
        <taxon>Insecta</taxon>
        <taxon>Pterygota</taxon>
        <taxon>Neoptera</taxon>
        <taxon>Endopterygota</taxon>
        <taxon>Hymenoptera</taxon>
        <taxon>Apocrita</taxon>
        <taxon>Ichneumonoidea</taxon>
        <taxon>Braconidae</taxon>
        <taxon>Euphorinae</taxon>
        <taxon>Microctonus</taxon>
    </lineage>
</organism>
<reference evidence="1" key="1">
    <citation type="journal article" date="2023" name="bioRxiv">
        <title>Scaffold-level genome assemblies of two parasitoid biocontrol wasps reveal the parthenogenesis mechanism and an associated novel virus.</title>
        <authorList>
            <person name="Inwood S."/>
            <person name="Skelly J."/>
            <person name="Guhlin J."/>
            <person name="Harrop T."/>
            <person name="Goldson S."/>
            <person name="Dearden P."/>
        </authorList>
    </citation>
    <scope>NUCLEOTIDE SEQUENCE</scope>
    <source>
        <strain evidence="1">Irish</strain>
        <tissue evidence="1">Whole body</tissue>
    </source>
</reference>